<comment type="subcellular location">
    <subcellularLocation>
        <location evidence="3">Cytoplasm</location>
    </subcellularLocation>
</comment>
<comment type="function">
    <text evidence="3">Plays a central role in 2-thiolation of mcm(5)S(2)U at tRNA wobble positions of tRNA(Lys), tRNA(Glu) and tRNA(Gln). May act by forming a heterodimer with NCS6 that ligates sulfur from thiocarboxylated URM1 onto the uridine of tRNAs at wobble position. Prior mcm(5) tRNA modification by the elongator complex is required for 2-thiolation. May also be involved in protein urmylation.</text>
</comment>
<dbReference type="Gene3D" id="3.40.50.620">
    <property type="entry name" value="HUPs"/>
    <property type="match status" value="1"/>
</dbReference>
<dbReference type="GO" id="GO:0002143">
    <property type="term" value="P:tRNA wobble position uridine thiolation"/>
    <property type="evidence" value="ECO:0007669"/>
    <property type="project" value="TreeGrafter"/>
</dbReference>
<accession>A0A6A6NPE9</accession>
<comment type="similarity">
    <text evidence="3">Belongs to the CTU2/NCS2 family.</text>
</comment>
<dbReference type="Pfam" id="PF10288">
    <property type="entry name" value="CTU2"/>
    <property type="match status" value="1"/>
</dbReference>
<gene>
    <name evidence="3" type="primary">NCS2</name>
    <name evidence="3" type="synonym">CTU2</name>
    <name evidence="5" type="ORF">BDY21DRAFT_401799</name>
</gene>
<dbReference type="GO" id="GO:0016779">
    <property type="term" value="F:nucleotidyltransferase activity"/>
    <property type="evidence" value="ECO:0007669"/>
    <property type="project" value="UniProtKB-UniRule"/>
</dbReference>
<dbReference type="SUPFAM" id="SSF52402">
    <property type="entry name" value="Adenine nucleotide alpha hydrolases-like"/>
    <property type="match status" value="1"/>
</dbReference>
<reference evidence="5" key="1">
    <citation type="journal article" date="2020" name="Stud. Mycol.">
        <title>101 Dothideomycetes genomes: a test case for predicting lifestyles and emergence of pathogens.</title>
        <authorList>
            <person name="Haridas S."/>
            <person name="Albert R."/>
            <person name="Binder M."/>
            <person name="Bloem J."/>
            <person name="Labutti K."/>
            <person name="Salamov A."/>
            <person name="Andreopoulos B."/>
            <person name="Baker S."/>
            <person name="Barry K."/>
            <person name="Bills G."/>
            <person name="Bluhm B."/>
            <person name="Cannon C."/>
            <person name="Castanera R."/>
            <person name="Culley D."/>
            <person name="Daum C."/>
            <person name="Ezra D."/>
            <person name="Gonzalez J."/>
            <person name="Henrissat B."/>
            <person name="Kuo A."/>
            <person name="Liang C."/>
            <person name="Lipzen A."/>
            <person name="Lutzoni F."/>
            <person name="Magnuson J."/>
            <person name="Mondo S."/>
            <person name="Nolan M."/>
            <person name="Ohm R."/>
            <person name="Pangilinan J."/>
            <person name="Park H.-J."/>
            <person name="Ramirez L."/>
            <person name="Alfaro M."/>
            <person name="Sun H."/>
            <person name="Tritt A."/>
            <person name="Yoshinaga Y."/>
            <person name="Zwiers L.-H."/>
            <person name="Turgeon B."/>
            <person name="Goodwin S."/>
            <person name="Spatafora J."/>
            <person name="Crous P."/>
            <person name="Grigoriev I."/>
        </authorList>
    </citation>
    <scope>NUCLEOTIDE SEQUENCE</scope>
    <source>
        <strain evidence="5">ATCC 16933</strain>
    </source>
</reference>
<feature type="region of interest" description="Disordered" evidence="4">
    <location>
        <begin position="150"/>
        <end position="170"/>
    </location>
</feature>
<evidence type="ECO:0000256" key="3">
    <source>
        <dbReference type="HAMAP-Rule" id="MF_03054"/>
    </source>
</evidence>
<dbReference type="InterPro" id="IPR014729">
    <property type="entry name" value="Rossmann-like_a/b/a_fold"/>
</dbReference>
<dbReference type="OrthoDB" id="25129at2759"/>
<organism evidence="5 6">
    <name type="scientific">Lineolata rhizophorae</name>
    <dbReference type="NCBI Taxonomy" id="578093"/>
    <lineage>
        <taxon>Eukaryota</taxon>
        <taxon>Fungi</taxon>
        <taxon>Dikarya</taxon>
        <taxon>Ascomycota</taxon>
        <taxon>Pezizomycotina</taxon>
        <taxon>Dothideomycetes</taxon>
        <taxon>Dothideomycetes incertae sedis</taxon>
        <taxon>Lineolatales</taxon>
        <taxon>Lineolataceae</taxon>
        <taxon>Lineolata</taxon>
    </lineage>
</organism>
<dbReference type="EMBL" id="MU001696">
    <property type="protein sequence ID" value="KAF2453670.1"/>
    <property type="molecule type" value="Genomic_DNA"/>
</dbReference>
<evidence type="ECO:0000313" key="5">
    <source>
        <dbReference type="EMBL" id="KAF2453670.1"/>
    </source>
</evidence>
<evidence type="ECO:0000256" key="1">
    <source>
        <dbReference type="ARBA" id="ARBA00022490"/>
    </source>
</evidence>
<dbReference type="GO" id="GO:0005829">
    <property type="term" value="C:cytosol"/>
    <property type="evidence" value="ECO:0007669"/>
    <property type="project" value="TreeGrafter"/>
</dbReference>
<dbReference type="AlphaFoldDB" id="A0A6A6NPE9"/>
<dbReference type="InterPro" id="IPR019407">
    <property type="entry name" value="CTU2"/>
</dbReference>
<dbReference type="UniPathway" id="UPA00988"/>
<keyword evidence="1 3" id="KW-0963">Cytoplasm</keyword>
<dbReference type="GO" id="GO:0000049">
    <property type="term" value="F:tRNA binding"/>
    <property type="evidence" value="ECO:0007669"/>
    <property type="project" value="InterPro"/>
</dbReference>
<dbReference type="Proteomes" id="UP000799766">
    <property type="component" value="Unassembled WGS sequence"/>
</dbReference>
<dbReference type="PANTHER" id="PTHR20882:SF14">
    <property type="entry name" value="CYTOPLASMIC TRNA 2-THIOLATION PROTEIN 2"/>
    <property type="match status" value="1"/>
</dbReference>
<keyword evidence="6" id="KW-1185">Reference proteome</keyword>
<dbReference type="GO" id="GO:0032447">
    <property type="term" value="P:protein urmylation"/>
    <property type="evidence" value="ECO:0007669"/>
    <property type="project" value="UniProtKB-UniRule"/>
</dbReference>
<evidence type="ECO:0000256" key="4">
    <source>
        <dbReference type="SAM" id="MobiDB-lite"/>
    </source>
</evidence>
<sequence length="390" mass="41956">MASRNHERGVNGLGQQCRRCQANESSIIVRNEALCAECLVKYIQTKVIKRLESFRVRHSAPGRPRKLLLPLSLGISSLTLLHILDGHLRGQRSNTGRTGYALHILHVTTSVQGQWAADPALLKKVKECYPDHVYFAIPLASIFDGDESNGARNTTSAGDHVPSSSSNQNRLDTLLTSLPTPASRSDIISILQTRLIVSFARTAGCESILWGDSTTRLAEKVLASTAKGRGFALPWHICDGPTPYGIDFHYPVRDLLKKELLEHAPLATSSVADIATAPPAPPTPSAAVNVRSSTIDGLVAQYFLKAESDYPSIVSNAVRTAAKLEAAPSDRWGRDGSVCRLCKLPVAEGLFGVTGWGGGRDGGVESRGSEGELCYGCTRSVPRDVVSLLP</sequence>
<dbReference type="GO" id="GO:0016783">
    <property type="term" value="F:sulfurtransferase activity"/>
    <property type="evidence" value="ECO:0007669"/>
    <property type="project" value="TreeGrafter"/>
</dbReference>
<dbReference type="HAMAP" id="MF_03054">
    <property type="entry name" value="CTU2"/>
    <property type="match status" value="1"/>
</dbReference>
<comment type="pathway">
    <text evidence="3">tRNA modification; 5-methoxycarbonylmethyl-2-thiouridine-tRNA biosynthesis.</text>
</comment>
<evidence type="ECO:0000313" key="6">
    <source>
        <dbReference type="Proteomes" id="UP000799766"/>
    </source>
</evidence>
<dbReference type="PANTHER" id="PTHR20882">
    <property type="entry name" value="CYTOPLASMIC TRNA 2-THIOLATION PROTEIN 2"/>
    <property type="match status" value="1"/>
</dbReference>
<name>A0A6A6NPE9_9PEZI</name>
<protein>
    <recommendedName>
        <fullName evidence="3">Cytoplasmic tRNA 2-thiolation protein 2</fullName>
    </recommendedName>
</protein>
<keyword evidence="2 3" id="KW-0819">tRNA processing</keyword>
<evidence type="ECO:0000256" key="2">
    <source>
        <dbReference type="ARBA" id="ARBA00022694"/>
    </source>
</evidence>
<proteinExistence type="inferred from homology"/>